<sequence length="151" mass="16920">MSDCRTLRGSMLKHRFNPLSRDPALLCGAGLKMGGTAGRRDDWKAKPPRGTSLDTYLCLSRASPQGLRPYCPTARYFFLMRGRHRTAYILPQNATRTNSISLSPLHQPDESSAVEHCIDFLHTIQPSALRHAATHGFLPSYPRLHPLSKPR</sequence>
<protein>
    <submittedName>
        <fullName evidence="1">Uncharacterized protein</fullName>
    </submittedName>
</protein>
<gene>
    <name evidence="1" type="ORF">CCHR01_12680</name>
</gene>
<reference evidence="1" key="1">
    <citation type="submission" date="2023-01" db="EMBL/GenBank/DDBJ databases">
        <title>Colletotrichum chrysophilum M932 genome sequence.</title>
        <authorList>
            <person name="Baroncelli R."/>
        </authorList>
    </citation>
    <scope>NUCLEOTIDE SEQUENCE</scope>
    <source>
        <strain evidence="1">M932</strain>
    </source>
</reference>
<evidence type="ECO:0000313" key="2">
    <source>
        <dbReference type="Proteomes" id="UP001243330"/>
    </source>
</evidence>
<evidence type="ECO:0000313" key="1">
    <source>
        <dbReference type="EMBL" id="KAK1844695.1"/>
    </source>
</evidence>
<accession>A0AAD9EDN3</accession>
<proteinExistence type="predicted"/>
<dbReference type="AlphaFoldDB" id="A0AAD9EDN3"/>
<dbReference type="EMBL" id="JAQOWY010000301">
    <property type="protein sequence ID" value="KAK1844695.1"/>
    <property type="molecule type" value="Genomic_DNA"/>
</dbReference>
<dbReference type="Proteomes" id="UP001243330">
    <property type="component" value="Unassembled WGS sequence"/>
</dbReference>
<keyword evidence="2" id="KW-1185">Reference proteome</keyword>
<organism evidence="1 2">
    <name type="scientific">Colletotrichum chrysophilum</name>
    <dbReference type="NCBI Taxonomy" id="1836956"/>
    <lineage>
        <taxon>Eukaryota</taxon>
        <taxon>Fungi</taxon>
        <taxon>Dikarya</taxon>
        <taxon>Ascomycota</taxon>
        <taxon>Pezizomycotina</taxon>
        <taxon>Sordariomycetes</taxon>
        <taxon>Hypocreomycetidae</taxon>
        <taxon>Glomerellales</taxon>
        <taxon>Glomerellaceae</taxon>
        <taxon>Colletotrichum</taxon>
        <taxon>Colletotrichum gloeosporioides species complex</taxon>
    </lineage>
</organism>
<comment type="caution">
    <text evidence="1">The sequence shown here is derived from an EMBL/GenBank/DDBJ whole genome shotgun (WGS) entry which is preliminary data.</text>
</comment>
<name>A0AAD9EDN3_9PEZI</name>